<keyword evidence="1" id="KW-0378">Hydrolase</keyword>
<proteinExistence type="predicted"/>
<protein>
    <submittedName>
        <fullName evidence="1">HAD-superfamily hydrolase subfamily IA</fullName>
    </submittedName>
</protein>
<organism evidence="1 2">
    <name type="scientific">Streptomyces himastatinicus ATCC 53653</name>
    <dbReference type="NCBI Taxonomy" id="457427"/>
    <lineage>
        <taxon>Bacteria</taxon>
        <taxon>Bacillati</taxon>
        <taxon>Actinomycetota</taxon>
        <taxon>Actinomycetes</taxon>
        <taxon>Kitasatosporales</taxon>
        <taxon>Streptomycetaceae</taxon>
        <taxon>Streptomyces</taxon>
        <taxon>Streptomyces violaceusniger group</taxon>
    </lineage>
</organism>
<dbReference type="PANTHER" id="PTHR47829:SF1">
    <property type="entry name" value="HAD FAMILY PHOSPHATASE"/>
    <property type="match status" value="1"/>
</dbReference>
<dbReference type="InterPro" id="IPR052898">
    <property type="entry name" value="ACAD10-like"/>
</dbReference>
<dbReference type="EMBL" id="GG657754">
    <property type="protein sequence ID" value="EFL28098.1"/>
    <property type="molecule type" value="Genomic_DNA"/>
</dbReference>
<name>D9WQG5_9ACTN</name>
<dbReference type="NCBIfam" id="TIGR01509">
    <property type="entry name" value="HAD-SF-IA-v3"/>
    <property type="match status" value="1"/>
</dbReference>
<dbReference type="GO" id="GO:0016787">
    <property type="term" value="F:hydrolase activity"/>
    <property type="evidence" value="ECO:0007669"/>
    <property type="project" value="UniProtKB-KW"/>
</dbReference>
<reference evidence="1 2" key="1">
    <citation type="submission" date="2009-02" db="EMBL/GenBank/DDBJ databases">
        <title>Annotation of Streptomyces hygroscopicus strain ATCC 53653.</title>
        <authorList>
            <consortium name="The Broad Institute Genome Sequencing Platform"/>
            <consortium name="Broad Institute Microbial Sequencing Center"/>
            <person name="Fischbach M."/>
            <person name="Godfrey P."/>
            <person name="Ward D."/>
            <person name="Young S."/>
            <person name="Zeng Q."/>
            <person name="Koehrsen M."/>
            <person name="Alvarado L."/>
            <person name="Berlin A.M."/>
            <person name="Bochicchio J."/>
            <person name="Borenstein D."/>
            <person name="Chapman S.B."/>
            <person name="Chen Z."/>
            <person name="Engels R."/>
            <person name="Freedman E."/>
            <person name="Gellesch M."/>
            <person name="Goldberg J."/>
            <person name="Griggs A."/>
            <person name="Gujja S."/>
            <person name="Heilman E.R."/>
            <person name="Heiman D.I."/>
            <person name="Hepburn T.A."/>
            <person name="Howarth C."/>
            <person name="Jen D."/>
            <person name="Larson L."/>
            <person name="Lewis B."/>
            <person name="Mehta T."/>
            <person name="Park D."/>
            <person name="Pearson M."/>
            <person name="Richards J."/>
            <person name="Roberts A."/>
            <person name="Saif S."/>
            <person name="Shea T.D."/>
            <person name="Shenoy N."/>
            <person name="Sisk P."/>
            <person name="Stolte C."/>
            <person name="Sykes S.N."/>
            <person name="Thomson T."/>
            <person name="Walk T."/>
            <person name="White J."/>
            <person name="Yandava C."/>
            <person name="Straight P."/>
            <person name="Clardy J."/>
            <person name="Hung D."/>
            <person name="Kolter R."/>
            <person name="Mekalanos J."/>
            <person name="Walker S."/>
            <person name="Walsh C.T."/>
            <person name="Wieland-Brown L.C."/>
            <person name="Haas B."/>
            <person name="Nusbaum C."/>
            <person name="Birren B."/>
        </authorList>
    </citation>
    <scope>NUCLEOTIDE SEQUENCE [LARGE SCALE GENOMIC DNA]</scope>
    <source>
        <strain evidence="1 2">ATCC 53653</strain>
    </source>
</reference>
<dbReference type="PRINTS" id="PR00413">
    <property type="entry name" value="HADHALOGNASE"/>
</dbReference>
<dbReference type="Gene3D" id="1.10.150.240">
    <property type="entry name" value="Putative phosphatase, domain 2"/>
    <property type="match status" value="1"/>
</dbReference>
<dbReference type="OrthoDB" id="9795007at2"/>
<dbReference type="HOGENOM" id="CLU_045011_9_4_11"/>
<dbReference type="InterPro" id="IPR023198">
    <property type="entry name" value="PGP-like_dom2"/>
</dbReference>
<dbReference type="InterPro" id="IPR036412">
    <property type="entry name" value="HAD-like_sf"/>
</dbReference>
<gene>
    <name evidence="1" type="ORF">SSOG_07812</name>
</gene>
<dbReference type="Pfam" id="PF00702">
    <property type="entry name" value="Hydrolase"/>
    <property type="match status" value="1"/>
</dbReference>
<dbReference type="NCBIfam" id="TIGR01549">
    <property type="entry name" value="HAD-SF-IA-v1"/>
    <property type="match status" value="1"/>
</dbReference>
<dbReference type="SUPFAM" id="SSF56784">
    <property type="entry name" value="HAD-like"/>
    <property type="match status" value="1"/>
</dbReference>
<dbReference type="InterPro" id="IPR006439">
    <property type="entry name" value="HAD-SF_hydro_IA"/>
</dbReference>
<evidence type="ECO:0000313" key="2">
    <source>
        <dbReference type="Proteomes" id="UP000003963"/>
    </source>
</evidence>
<dbReference type="STRING" id="457427.SSOG_07812"/>
<dbReference type="Gene3D" id="3.40.50.1000">
    <property type="entry name" value="HAD superfamily/HAD-like"/>
    <property type="match status" value="1"/>
</dbReference>
<sequence>MRGAGSGVTVVWADFGGVLTPPVGDALRQVADAAGIPVTELLAGIRRLAARDGTDLLEPLERGLISQREWGRRLTAELAPAYVPRVDLGDFGDYWYAGRPLNRDLHDALVALRGRGFRLGMLTNSVREWEVHRAAMLPDQTVFERVIKSHETGLRKPEPEIYRLAEEAFGATPQECLLIDDTEANCAAAEACGWRAVRHRDNGSTLAALGALLGG</sequence>
<dbReference type="PANTHER" id="PTHR47829">
    <property type="entry name" value="HYDROLASE, PUTATIVE (AFU_ORTHOLOGUE AFUA_1G12880)-RELATED"/>
    <property type="match status" value="1"/>
</dbReference>
<accession>D9WQG5</accession>
<keyword evidence="2" id="KW-1185">Reference proteome</keyword>
<dbReference type="Proteomes" id="UP000003963">
    <property type="component" value="Unassembled WGS sequence"/>
</dbReference>
<evidence type="ECO:0000313" key="1">
    <source>
        <dbReference type="EMBL" id="EFL28098.1"/>
    </source>
</evidence>
<dbReference type="AlphaFoldDB" id="D9WQG5"/>
<dbReference type="InterPro" id="IPR023214">
    <property type="entry name" value="HAD_sf"/>
</dbReference>